<feature type="transmembrane region" description="Helical" evidence="2">
    <location>
        <begin position="111"/>
        <end position="128"/>
    </location>
</feature>
<feature type="transmembrane region" description="Helical" evidence="2">
    <location>
        <begin position="88"/>
        <end position="105"/>
    </location>
</feature>
<gene>
    <name evidence="3" type="ORF">BINO364_LOCUS12073</name>
</gene>
<evidence type="ECO:0000256" key="2">
    <source>
        <dbReference type="SAM" id="Phobius"/>
    </source>
</evidence>
<feature type="transmembrane region" description="Helical" evidence="2">
    <location>
        <begin position="232"/>
        <end position="260"/>
    </location>
</feature>
<dbReference type="OrthoDB" id="423807at2759"/>
<comment type="similarity">
    <text evidence="1">Belongs to the monovalent cation:proton antiporter 1 (CPA1) transporter (TC 2.A.36) family.</text>
</comment>
<keyword evidence="2" id="KW-0472">Membrane</keyword>
<feature type="transmembrane region" description="Helical" evidence="2">
    <location>
        <begin position="266"/>
        <end position="286"/>
    </location>
</feature>
<feature type="transmembrane region" description="Helical" evidence="2">
    <location>
        <begin position="57"/>
        <end position="76"/>
    </location>
</feature>
<evidence type="ECO:0000313" key="4">
    <source>
        <dbReference type="Proteomes" id="UP000838878"/>
    </source>
</evidence>
<name>A0A8J9UUZ7_9NEOP</name>
<dbReference type="PANTHER" id="PTHR31102:SF1">
    <property type="entry name" value="CATION_H+ EXCHANGER DOMAIN-CONTAINING PROTEIN"/>
    <property type="match status" value="1"/>
</dbReference>
<dbReference type="PANTHER" id="PTHR31102">
    <property type="match status" value="1"/>
</dbReference>
<reference evidence="3" key="1">
    <citation type="submission" date="2021-12" db="EMBL/GenBank/DDBJ databases">
        <authorList>
            <person name="Martin H S."/>
        </authorList>
    </citation>
    <scope>NUCLEOTIDE SEQUENCE</scope>
</reference>
<dbReference type="InterPro" id="IPR051843">
    <property type="entry name" value="CPA1_transporter"/>
</dbReference>
<sequence length="516" mass="56823">MSEDDCLIVRAVCVGEEFEKMQGNISIQTTPIVSIDKLSKEDEVKKASWFDSKAPTVFHYIALVILGALTWGYLWCALGEDWSLNGQWFRLTIIGVIAWASGLILQELTTLPPLLAALLTGIIARHFGFVDMRAYPYIDGFLRKIYPVIILGKGSLSWDVKFIKQNWKQVLALGALPWSAEVLAVAVCTHFLLGFPWIWGFLLGSFYASVSCPVIMPSVIKHGKSASGKVNWSQLICTAGGLDTTLSVGTFGVLFSFIFYEFDDSYHYVKAILALPLGLVLGIAWGSLAKYIPNPNDVFVTELRVLFVLAGGLFVNMFTTSIGWGGTGGVAVLACNATAASHWSKTGWKLNQNPAATVYRVLWSTCEPVLFAFTGTFFVVHSSISETMLIGLGILLVCLTVRLITAVLVCWKLTLKQKIFVCCTWIPKSIVEAVLCPMAIITIIAQCQHIEELAIAEDLMRLIVQAIIITTPIGFLLTNNLGSMLLNENNCEDIESKPRFTSRKSSAFHHDEDSNL</sequence>
<feature type="transmembrane region" description="Helical" evidence="2">
    <location>
        <begin position="170"/>
        <end position="192"/>
    </location>
</feature>
<dbReference type="Proteomes" id="UP000838878">
    <property type="component" value="Chromosome 6"/>
</dbReference>
<feature type="transmembrane region" description="Helical" evidence="2">
    <location>
        <begin position="390"/>
        <end position="411"/>
    </location>
</feature>
<accession>A0A8J9UUZ7</accession>
<dbReference type="EMBL" id="OV170226">
    <property type="protein sequence ID" value="CAH0726633.1"/>
    <property type="molecule type" value="Genomic_DNA"/>
</dbReference>
<keyword evidence="4" id="KW-1185">Reference proteome</keyword>
<keyword evidence="2" id="KW-0812">Transmembrane</keyword>
<evidence type="ECO:0000313" key="3">
    <source>
        <dbReference type="EMBL" id="CAH0726633.1"/>
    </source>
</evidence>
<keyword evidence="2" id="KW-1133">Transmembrane helix</keyword>
<feature type="transmembrane region" description="Helical" evidence="2">
    <location>
        <begin position="198"/>
        <end position="220"/>
    </location>
</feature>
<proteinExistence type="inferred from homology"/>
<feature type="non-terminal residue" evidence="3">
    <location>
        <position position="516"/>
    </location>
</feature>
<dbReference type="AlphaFoldDB" id="A0A8J9UUZ7"/>
<protein>
    <submittedName>
        <fullName evidence="3">Uncharacterized protein</fullName>
    </submittedName>
</protein>
<evidence type="ECO:0000256" key="1">
    <source>
        <dbReference type="ARBA" id="ARBA00007367"/>
    </source>
</evidence>
<dbReference type="GO" id="GO:0098662">
    <property type="term" value="P:inorganic cation transmembrane transport"/>
    <property type="evidence" value="ECO:0007669"/>
    <property type="project" value="TreeGrafter"/>
</dbReference>
<organism evidence="3 4">
    <name type="scientific">Brenthis ino</name>
    <name type="common">lesser marbled fritillary</name>
    <dbReference type="NCBI Taxonomy" id="405034"/>
    <lineage>
        <taxon>Eukaryota</taxon>
        <taxon>Metazoa</taxon>
        <taxon>Ecdysozoa</taxon>
        <taxon>Arthropoda</taxon>
        <taxon>Hexapoda</taxon>
        <taxon>Insecta</taxon>
        <taxon>Pterygota</taxon>
        <taxon>Neoptera</taxon>
        <taxon>Endopterygota</taxon>
        <taxon>Lepidoptera</taxon>
        <taxon>Glossata</taxon>
        <taxon>Ditrysia</taxon>
        <taxon>Papilionoidea</taxon>
        <taxon>Nymphalidae</taxon>
        <taxon>Heliconiinae</taxon>
        <taxon>Argynnini</taxon>
        <taxon>Brenthis</taxon>
    </lineage>
</organism>